<dbReference type="SUPFAM" id="SSF48726">
    <property type="entry name" value="Immunoglobulin"/>
    <property type="match status" value="3"/>
</dbReference>
<proteinExistence type="predicted"/>
<dbReference type="GO" id="GO:0050808">
    <property type="term" value="P:synapse organization"/>
    <property type="evidence" value="ECO:0007669"/>
    <property type="project" value="TreeGrafter"/>
</dbReference>
<dbReference type="WBParaSite" id="PSU_v2.g6772.t1">
    <property type="protein sequence ID" value="PSU_v2.g6772.t1"/>
    <property type="gene ID" value="PSU_v2.g6772"/>
</dbReference>
<organism evidence="3 4">
    <name type="scientific">Panagrolaimus superbus</name>
    <dbReference type="NCBI Taxonomy" id="310955"/>
    <lineage>
        <taxon>Eukaryota</taxon>
        <taxon>Metazoa</taxon>
        <taxon>Ecdysozoa</taxon>
        <taxon>Nematoda</taxon>
        <taxon>Chromadorea</taxon>
        <taxon>Rhabditida</taxon>
        <taxon>Tylenchina</taxon>
        <taxon>Panagrolaimomorpha</taxon>
        <taxon>Panagrolaimoidea</taxon>
        <taxon>Panagrolaimidae</taxon>
        <taxon>Panagrolaimus</taxon>
    </lineage>
</organism>
<sequence>MAPKPIFTKKPSIRLLKDLKSMILETSFLPQNNSVEVKWIFDGNQIVDDQKYKTRVKYGDATLKIKSPTANDSGKYICVLTAKNGSVKQHIQVEVLKDRSKNAPIFVEEPTENWIEEKSGEKKLILKFSIQSGTTNAYFHWTKDDQPLKSSNRISMKSKEESDGKYSASLEIKDPDSDEVGEYLCTVKNDFGQLQAIFNLEGEVSPKAPEFTRKPLIIEKKEEESGEHVTVFDVAFRTIDDPIVTWFDPKNNVLSTDERMKIYLEKDESAENMYTAILELKNYQESDNGIFLCQIQNKTTKEISLAEIFLNIEF</sequence>
<reference evidence="4" key="1">
    <citation type="submission" date="2022-11" db="UniProtKB">
        <authorList>
            <consortium name="WormBaseParasite"/>
        </authorList>
    </citation>
    <scope>IDENTIFICATION</scope>
</reference>
<dbReference type="PANTHER" id="PTHR45080:SF32">
    <property type="entry name" value="MAM DOMAIN CONTAINING GLYCOSYLPHOSPHATIDYLINOSITOL ANCHOR 1"/>
    <property type="match status" value="1"/>
</dbReference>
<accession>A0A914Z4F2</accession>
<evidence type="ECO:0000256" key="1">
    <source>
        <dbReference type="ARBA" id="ARBA00023319"/>
    </source>
</evidence>
<dbReference type="Proteomes" id="UP000887577">
    <property type="component" value="Unplaced"/>
</dbReference>
<dbReference type="AlphaFoldDB" id="A0A914Z4F2"/>
<dbReference type="PANTHER" id="PTHR45080">
    <property type="entry name" value="CONTACTIN 5"/>
    <property type="match status" value="1"/>
</dbReference>
<dbReference type="InterPro" id="IPR036179">
    <property type="entry name" value="Ig-like_dom_sf"/>
</dbReference>
<keyword evidence="3" id="KW-1185">Reference proteome</keyword>
<dbReference type="Pfam" id="PF07679">
    <property type="entry name" value="I-set"/>
    <property type="match status" value="3"/>
</dbReference>
<dbReference type="Gene3D" id="2.60.40.10">
    <property type="entry name" value="Immunoglobulins"/>
    <property type="match status" value="3"/>
</dbReference>
<keyword evidence="1" id="KW-0393">Immunoglobulin domain</keyword>
<dbReference type="SMART" id="SM00409">
    <property type="entry name" value="IG"/>
    <property type="match status" value="3"/>
</dbReference>
<dbReference type="GO" id="GO:0030424">
    <property type="term" value="C:axon"/>
    <property type="evidence" value="ECO:0007669"/>
    <property type="project" value="TreeGrafter"/>
</dbReference>
<feature type="domain" description="Ig-like" evidence="2">
    <location>
        <begin position="104"/>
        <end position="205"/>
    </location>
</feature>
<dbReference type="InterPro" id="IPR013098">
    <property type="entry name" value="Ig_I-set"/>
</dbReference>
<dbReference type="GO" id="GO:0043025">
    <property type="term" value="C:neuronal cell body"/>
    <property type="evidence" value="ECO:0007669"/>
    <property type="project" value="TreeGrafter"/>
</dbReference>
<name>A0A914Z4F2_9BILA</name>
<evidence type="ECO:0000313" key="3">
    <source>
        <dbReference type="Proteomes" id="UP000887577"/>
    </source>
</evidence>
<evidence type="ECO:0000259" key="2">
    <source>
        <dbReference type="PROSITE" id="PS50835"/>
    </source>
</evidence>
<evidence type="ECO:0000313" key="4">
    <source>
        <dbReference type="WBParaSite" id="PSU_v2.g6772.t1"/>
    </source>
</evidence>
<dbReference type="GO" id="GO:0008046">
    <property type="term" value="F:axon guidance receptor activity"/>
    <property type="evidence" value="ECO:0007669"/>
    <property type="project" value="TreeGrafter"/>
</dbReference>
<dbReference type="CDD" id="cd00096">
    <property type="entry name" value="Ig"/>
    <property type="match status" value="2"/>
</dbReference>
<feature type="domain" description="Ig-like" evidence="2">
    <location>
        <begin position="5"/>
        <end position="94"/>
    </location>
</feature>
<dbReference type="InterPro" id="IPR050958">
    <property type="entry name" value="Cell_Adh-Cytoskel_Orgn"/>
</dbReference>
<feature type="domain" description="Ig-like" evidence="2">
    <location>
        <begin position="209"/>
        <end position="304"/>
    </location>
</feature>
<dbReference type="GO" id="GO:0007156">
    <property type="term" value="P:homophilic cell adhesion via plasma membrane adhesion molecules"/>
    <property type="evidence" value="ECO:0007669"/>
    <property type="project" value="TreeGrafter"/>
</dbReference>
<dbReference type="PROSITE" id="PS50835">
    <property type="entry name" value="IG_LIKE"/>
    <property type="match status" value="3"/>
</dbReference>
<dbReference type="InterPro" id="IPR003599">
    <property type="entry name" value="Ig_sub"/>
</dbReference>
<dbReference type="InterPro" id="IPR007110">
    <property type="entry name" value="Ig-like_dom"/>
</dbReference>
<protein>
    <submittedName>
        <fullName evidence="4">Ig-like domain-containing protein</fullName>
    </submittedName>
</protein>
<dbReference type="InterPro" id="IPR013783">
    <property type="entry name" value="Ig-like_fold"/>
</dbReference>
<dbReference type="GO" id="GO:0005886">
    <property type="term" value="C:plasma membrane"/>
    <property type="evidence" value="ECO:0007669"/>
    <property type="project" value="TreeGrafter"/>
</dbReference>